<evidence type="ECO:0000313" key="6">
    <source>
        <dbReference type="EMBL" id="KAJ3221955.1"/>
    </source>
</evidence>
<sequence>MKTGLYIDLTILVKTPNRSSFLRDKYGLACKSPHTYQYDELFPLRISTLEGVEIYLPNKYHSILLNEYGEKGVNNPKFYYKKTGKTYVFDKNEMQWVEQQEN</sequence>
<keyword evidence="7" id="KW-1185">Reference proteome</keyword>
<evidence type="ECO:0000256" key="3">
    <source>
        <dbReference type="ARBA" id="ARBA00022989"/>
    </source>
</evidence>
<comment type="caution">
    <text evidence="6">The sequence shown here is derived from an EMBL/GenBank/DDBJ whole genome shotgun (WGS) entry which is preliminary data.</text>
</comment>
<gene>
    <name evidence="6" type="ORF">HK099_002855</name>
</gene>
<dbReference type="InterPro" id="IPR009644">
    <property type="entry name" value="FKTN/MNN4/W02B3.4-1"/>
</dbReference>
<dbReference type="PANTHER" id="PTHR15407">
    <property type="entry name" value="FUKUTIN-RELATED"/>
    <property type="match status" value="1"/>
</dbReference>
<evidence type="ECO:0000256" key="2">
    <source>
        <dbReference type="ARBA" id="ARBA00022692"/>
    </source>
</evidence>
<dbReference type="EMBL" id="JADGJW010000199">
    <property type="protein sequence ID" value="KAJ3221955.1"/>
    <property type="molecule type" value="Genomic_DNA"/>
</dbReference>
<dbReference type="PANTHER" id="PTHR15407:SF28">
    <property type="entry name" value="RIBITOL-5-PHOSPHATE TRANSFERASE FKTN"/>
    <property type="match status" value="1"/>
</dbReference>
<organism evidence="6 7">
    <name type="scientific">Clydaea vesicula</name>
    <dbReference type="NCBI Taxonomy" id="447962"/>
    <lineage>
        <taxon>Eukaryota</taxon>
        <taxon>Fungi</taxon>
        <taxon>Fungi incertae sedis</taxon>
        <taxon>Chytridiomycota</taxon>
        <taxon>Chytridiomycota incertae sedis</taxon>
        <taxon>Chytridiomycetes</taxon>
        <taxon>Lobulomycetales</taxon>
        <taxon>Lobulomycetaceae</taxon>
        <taxon>Clydaea</taxon>
    </lineage>
</organism>
<feature type="domain" description="LicD/FKTN/FKRP nucleotidyltransferase" evidence="5">
    <location>
        <begin position="31"/>
        <end position="69"/>
    </location>
</feature>
<dbReference type="GO" id="GO:0009100">
    <property type="term" value="P:glycoprotein metabolic process"/>
    <property type="evidence" value="ECO:0007669"/>
    <property type="project" value="UniProtKB-ARBA"/>
</dbReference>
<evidence type="ECO:0000256" key="4">
    <source>
        <dbReference type="ARBA" id="ARBA00023136"/>
    </source>
</evidence>
<reference evidence="6" key="1">
    <citation type="submission" date="2020-05" db="EMBL/GenBank/DDBJ databases">
        <title>Phylogenomic resolution of chytrid fungi.</title>
        <authorList>
            <person name="Stajich J.E."/>
            <person name="Amses K."/>
            <person name="Simmons R."/>
            <person name="Seto K."/>
            <person name="Myers J."/>
            <person name="Bonds A."/>
            <person name="Quandt C.A."/>
            <person name="Barry K."/>
            <person name="Liu P."/>
            <person name="Grigoriev I."/>
            <person name="Longcore J.E."/>
            <person name="James T.Y."/>
        </authorList>
    </citation>
    <scope>NUCLEOTIDE SEQUENCE</scope>
    <source>
        <strain evidence="6">JEL0476</strain>
    </source>
</reference>
<keyword evidence="3" id="KW-1133">Transmembrane helix</keyword>
<protein>
    <recommendedName>
        <fullName evidence="5">LicD/FKTN/FKRP nucleotidyltransferase domain-containing protein</fullName>
    </recommendedName>
</protein>
<dbReference type="InterPro" id="IPR007074">
    <property type="entry name" value="LicD/FKTN/FKRP_NTP_transf"/>
</dbReference>
<accession>A0AAD5XZ33</accession>
<dbReference type="GO" id="GO:0016020">
    <property type="term" value="C:membrane"/>
    <property type="evidence" value="ECO:0007669"/>
    <property type="project" value="UniProtKB-SubCell"/>
</dbReference>
<proteinExistence type="predicted"/>
<keyword evidence="4" id="KW-0472">Membrane</keyword>
<dbReference type="Pfam" id="PF04991">
    <property type="entry name" value="LicD"/>
    <property type="match status" value="1"/>
</dbReference>
<evidence type="ECO:0000259" key="5">
    <source>
        <dbReference type="Pfam" id="PF04991"/>
    </source>
</evidence>
<dbReference type="Proteomes" id="UP001211065">
    <property type="component" value="Unassembled WGS sequence"/>
</dbReference>
<dbReference type="AlphaFoldDB" id="A0AAD5XZ33"/>
<comment type="subcellular location">
    <subcellularLocation>
        <location evidence="1">Membrane</location>
        <topology evidence="1">Single-pass membrane protein</topology>
    </subcellularLocation>
</comment>
<keyword evidence="2" id="KW-0812">Transmembrane</keyword>
<evidence type="ECO:0000313" key="7">
    <source>
        <dbReference type="Proteomes" id="UP001211065"/>
    </source>
</evidence>
<evidence type="ECO:0000256" key="1">
    <source>
        <dbReference type="ARBA" id="ARBA00004167"/>
    </source>
</evidence>
<name>A0AAD5XZ33_9FUNG</name>